<evidence type="ECO:0008006" key="3">
    <source>
        <dbReference type="Google" id="ProtNLM"/>
    </source>
</evidence>
<dbReference type="Proteomes" id="UP000003195">
    <property type="component" value="Unassembled WGS sequence"/>
</dbReference>
<keyword evidence="2" id="KW-1185">Reference proteome</keyword>
<dbReference type="AlphaFoldDB" id="E2ZBF1"/>
<dbReference type="eggNOG" id="COG5295">
    <property type="taxonomic scope" value="Bacteria"/>
</dbReference>
<feature type="non-terminal residue" evidence="1">
    <location>
        <position position="1"/>
    </location>
</feature>
<comment type="caution">
    <text evidence="1">The sequence shown here is derived from an EMBL/GenBank/DDBJ whole genome shotgun (WGS) entry which is preliminary data.</text>
</comment>
<protein>
    <recommendedName>
        <fullName evidence="3">Hemagglutinin</fullName>
    </recommendedName>
</protein>
<feature type="non-terminal residue" evidence="1">
    <location>
        <position position="214"/>
    </location>
</feature>
<evidence type="ECO:0000313" key="2">
    <source>
        <dbReference type="Proteomes" id="UP000003195"/>
    </source>
</evidence>
<dbReference type="STRING" id="706434.HMPREF9429_00778"/>
<dbReference type="Gene3D" id="6.20.50.100">
    <property type="match status" value="2"/>
</dbReference>
<evidence type="ECO:0000313" key="1">
    <source>
        <dbReference type="EMBL" id="EFQ04366.1"/>
    </source>
</evidence>
<sequence>KGGDEVNFKDGQNIKISRTGKEFTIATADDVSFNKVTAADSVLVGTGTNLITLDGTTGSVTGNIFKAGSVNVNGANNTVTGLSNTTWSGTPVSGRAATEDQLKTIADRVANAGWKATSGITGSGTQSGTQSVTSVGSGDTVTFNAGDNLDMNQSGAAFTYSLKPTLTGLTSAAFTDGTNTTTVNGSGVTAGGVSLTNSGINAGNKVISNVASGG</sequence>
<dbReference type="EMBL" id="AECS01000033">
    <property type="protein sequence ID" value="EFQ04366.1"/>
    <property type="molecule type" value="Genomic_DNA"/>
</dbReference>
<accession>E2ZBF1</accession>
<organism evidence="1 2">
    <name type="scientific">Megasphaera micronuciformis F0359</name>
    <dbReference type="NCBI Taxonomy" id="706434"/>
    <lineage>
        <taxon>Bacteria</taxon>
        <taxon>Bacillati</taxon>
        <taxon>Bacillota</taxon>
        <taxon>Negativicutes</taxon>
        <taxon>Veillonellales</taxon>
        <taxon>Veillonellaceae</taxon>
        <taxon>Megasphaera</taxon>
    </lineage>
</organism>
<gene>
    <name evidence="1" type="ORF">HMPREF9429_00778</name>
</gene>
<dbReference type="Gene3D" id="2.20.70.140">
    <property type="match status" value="1"/>
</dbReference>
<proteinExistence type="predicted"/>
<reference evidence="1 2" key="1">
    <citation type="submission" date="2010-08" db="EMBL/GenBank/DDBJ databases">
        <authorList>
            <person name="Weinstock G."/>
            <person name="Sodergren E."/>
            <person name="Clifton S."/>
            <person name="Fulton L."/>
            <person name="Fulton B."/>
            <person name="Courtney L."/>
            <person name="Fronick C."/>
            <person name="Harrison M."/>
            <person name="Strong C."/>
            <person name="Farmer C."/>
            <person name="Delahaunty K."/>
            <person name="Markovic C."/>
            <person name="Hall O."/>
            <person name="Minx P."/>
            <person name="Tomlinson C."/>
            <person name="Mitreva M."/>
            <person name="Hou S."/>
            <person name="Chen J."/>
            <person name="Wollam A."/>
            <person name="Pepin K.H."/>
            <person name="Johnson M."/>
            <person name="Bhonagiri V."/>
            <person name="Zhang X."/>
            <person name="Suruliraj S."/>
            <person name="Warren W."/>
            <person name="Chinwalla A."/>
            <person name="Mardis E.R."/>
            <person name="Wilson R.K."/>
        </authorList>
    </citation>
    <scope>NUCLEOTIDE SEQUENCE [LARGE SCALE GENOMIC DNA]</scope>
    <source>
        <strain evidence="1 2">F0359</strain>
    </source>
</reference>
<name>E2ZBF1_9FIRM</name>